<gene>
    <name evidence="1" type="ordered locus">Fleli_2868</name>
</gene>
<protein>
    <submittedName>
        <fullName evidence="1">Uncharacterized protein</fullName>
    </submittedName>
</protein>
<evidence type="ECO:0000313" key="1">
    <source>
        <dbReference type="EMBL" id="AFM05221.1"/>
    </source>
</evidence>
<dbReference type="EMBL" id="CP003345">
    <property type="protein sequence ID" value="AFM05221.1"/>
    <property type="molecule type" value="Genomic_DNA"/>
</dbReference>
<keyword evidence="2" id="KW-1185">Reference proteome</keyword>
<dbReference type="eggNOG" id="ENOG503321M">
    <property type="taxonomic scope" value="Bacteria"/>
</dbReference>
<dbReference type="AlphaFoldDB" id="I4AMN6"/>
<dbReference type="STRING" id="880071.Fleli_2868"/>
<organism evidence="1 2">
    <name type="scientific">Bernardetia litoralis (strain ATCC 23117 / DSM 6794 / NBRC 15988 / NCIMB 1366 / Fx l1 / Sio-4)</name>
    <name type="common">Flexibacter litoralis</name>
    <dbReference type="NCBI Taxonomy" id="880071"/>
    <lineage>
        <taxon>Bacteria</taxon>
        <taxon>Pseudomonadati</taxon>
        <taxon>Bacteroidota</taxon>
        <taxon>Cytophagia</taxon>
        <taxon>Cytophagales</taxon>
        <taxon>Bernardetiaceae</taxon>
        <taxon>Bernardetia</taxon>
    </lineage>
</organism>
<proteinExistence type="predicted"/>
<accession>I4AMN6</accession>
<dbReference type="RefSeq" id="WP_014798655.1">
    <property type="nucleotide sequence ID" value="NC_018018.1"/>
</dbReference>
<sequence>MDFFDDIFKKLFPKRNKTIPLIKENLKRSEKENLEFQIWSASGDAKYWFARIYESYHLKREGQPSSDIEVHLFASAASNGIAITYTNAMSSKQFRFIFDKLKESVLKLPYPYKLYTSDRAHYERTHYIETIEKHYLKPVYGTSKEVGNELKTDGQLPQFYGNILIEYIQIDGEPSFIRLLANIYSDRLFLDALSFEELVKKILN</sequence>
<evidence type="ECO:0000313" key="2">
    <source>
        <dbReference type="Proteomes" id="UP000006054"/>
    </source>
</evidence>
<dbReference type="HOGENOM" id="CLU_120347_0_0_10"/>
<name>I4AMN6_BERLS</name>
<dbReference type="KEGG" id="fli:Fleli_2868"/>
<reference evidence="2" key="1">
    <citation type="submission" date="2012-06" db="EMBL/GenBank/DDBJ databases">
        <title>The complete genome of Flexibacter litoralis DSM 6794.</title>
        <authorList>
            <person name="Lucas S."/>
            <person name="Copeland A."/>
            <person name="Lapidus A."/>
            <person name="Glavina del Rio T."/>
            <person name="Dalin E."/>
            <person name="Tice H."/>
            <person name="Bruce D."/>
            <person name="Goodwin L."/>
            <person name="Pitluck S."/>
            <person name="Peters L."/>
            <person name="Ovchinnikova G."/>
            <person name="Lu M."/>
            <person name="Kyrpides N."/>
            <person name="Mavromatis K."/>
            <person name="Ivanova N."/>
            <person name="Brettin T."/>
            <person name="Detter J.C."/>
            <person name="Han C."/>
            <person name="Larimer F."/>
            <person name="Land M."/>
            <person name="Hauser L."/>
            <person name="Markowitz V."/>
            <person name="Cheng J.-F."/>
            <person name="Hugenholtz P."/>
            <person name="Woyke T."/>
            <person name="Wu D."/>
            <person name="Spring S."/>
            <person name="Lang E."/>
            <person name="Kopitz M."/>
            <person name="Brambilla E."/>
            <person name="Klenk H.-P."/>
            <person name="Eisen J.A."/>
        </authorList>
    </citation>
    <scope>NUCLEOTIDE SEQUENCE [LARGE SCALE GENOMIC DNA]</scope>
    <source>
        <strain evidence="2">ATCC 23117 / DSM 6794 / NBRC 15988 / NCIMB 1366 / Sio-4</strain>
    </source>
</reference>
<dbReference type="OrthoDB" id="1491962at2"/>
<dbReference type="Proteomes" id="UP000006054">
    <property type="component" value="Chromosome"/>
</dbReference>